<dbReference type="EMBL" id="OC872777">
    <property type="protein sequence ID" value="CAD7636011.1"/>
    <property type="molecule type" value="Genomic_DNA"/>
</dbReference>
<organism evidence="11">
    <name type="scientific">Medioppia subpectinata</name>
    <dbReference type="NCBI Taxonomy" id="1979941"/>
    <lineage>
        <taxon>Eukaryota</taxon>
        <taxon>Metazoa</taxon>
        <taxon>Ecdysozoa</taxon>
        <taxon>Arthropoda</taxon>
        <taxon>Chelicerata</taxon>
        <taxon>Arachnida</taxon>
        <taxon>Acari</taxon>
        <taxon>Acariformes</taxon>
        <taxon>Sarcoptiformes</taxon>
        <taxon>Oribatida</taxon>
        <taxon>Brachypylina</taxon>
        <taxon>Oppioidea</taxon>
        <taxon>Oppiidae</taxon>
        <taxon>Medioppia</taxon>
    </lineage>
</organism>
<evidence type="ECO:0000256" key="2">
    <source>
        <dbReference type="ARBA" id="ARBA00009525"/>
    </source>
</evidence>
<evidence type="ECO:0000313" key="11">
    <source>
        <dbReference type="EMBL" id="CAD7636011.1"/>
    </source>
</evidence>
<dbReference type="GO" id="GO:0000111">
    <property type="term" value="C:nucleotide-excision repair factor 2 complex"/>
    <property type="evidence" value="ECO:0007669"/>
    <property type="project" value="TreeGrafter"/>
</dbReference>
<feature type="region of interest" description="Disordered" evidence="7">
    <location>
        <begin position="1"/>
        <end position="81"/>
    </location>
</feature>
<dbReference type="InterPro" id="IPR042488">
    <property type="entry name" value="Rad4_BHD3_sf"/>
</dbReference>
<feature type="domain" description="Rad4 beta-hairpin" evidence="9">
    <location>
        <begin position="500"/>
        <end position="556"/>
    </location>
</feature>
<feature type="region of interest" description="Disordered" evidence="7">
    <location>
        <begin position="296"/>
        <end position="318"/>
    </location>
</feature>
<comment type="subcellular location">
    <subcellularLocation>
        <location evidence="1">Nucleus</location>
    </subcellularLocation>
</comment>
<dbReference type="InterPro" id="IPR018328">
    <property type="entry name" value="Rad4_beta-hairpin_dom3"/>
</dbReference>
<dbReference type="InterPro" id="IPR036985">
    <property type="entry name" value="Transglutaminase-like_sf"/>
</dbReference>
<evidence type="ECO:0000259" key="10">
    <source>
        <dbReference type="SMART" id="SM01032"/>
    </source>
</evidence>
<dbReference type="GO" id="GO:0006298">
    <property type="term" value="P:mismatch repair"/>
    <property type="evidence" value="ECO:0007669"/>
    <property type="project" value="TreeGrafter"/>
</dbReference>
<dbReference type="InterPro" id="IPR018327">
    <property type="entry name" value="BHD_2"/>
</dbReference>
<dbReference type="AlphaFoldDB" id="A0A7R9L8G7"/>
<feature type="compositionally biased region" description="Basic and acidic residues" evidence="7">
    <location>
        <begin position="57"/>
        <end position="69"/>
    </location>
</feature>
<protein>
    <submittedName>
        <fullName evidence="11">Uncharacterized protein</fullName>
    </submittedName>
</protein>
<evidence type="ECO:0000256" key="4">
    <source>
        <dbReference type="ARBA" id="ARBA00023125"/>
    </source>
</evidence>
<dbReference type="SMART" id="SM01031">
    <property type="entry name" value="BHD_2"/>
    <property type="match status" value="1"/>
</dbReference>
<dbReference type="NCBIfam" id="TIGR00605">
    <property type="entry name" value="rad4"/>
    <property type="match status" value="1"/>
</dbReference>
<dbReference type="GO" id="GO:0005737">
    <property type="term" value="C:cytoplasm"/>
    <property type="evidence" value="ECO:0007669"/>
    <property type="project" value="TreeGrafter"/>
</dbReference>
<dbReference type="GO" id="GO:0003684">
    <property type="term" value="F:damaged DNA binding"/>
    <property type="evidence" value="ECO:0007669"/>
    <property type="project" value="InterPro"/>
</dbReference>
<feature type="domain" description="Rad4 beta-hairpin" evidence="8">
    <location>
        <begin position="446"/>
        <end position="498"/>
    </location>
</feature>
<dbReference type="FunFam" id="3.30.70.2460:FF:000001">
    <property type="entry name" value="DNA repair protein Rad4 family"/>
    <property type="match status" value="1"/>
</dbReference>
<evidence type="ECO:0000256" key="6">
    <source>
        <dbReference type="ARBA" id="ARBA00023242"/>
    </source>
</evidence>
<keyword evidence="4" id="KW-0238">DNA-binding</keyword>
<sequence length="667" mass="76879">MDANKYFKSDESDGNEDKKAETAMGLRRSSRTSVSSLANTSKSKYFDDSEDEEMIGSDDHNENDTEFKPKTKRKANKAVNKKPIVKSVDPYVDSSSSDGDDWEEVKDNAMDDLEDYNPVIPSEGVEITVNKEVVKKKKKKGFDVNDYIRQRINRFKRDLQSDKHKTSLLLLISRAFYLNNSINDETVQAIALSVTINAFKAPKRLSVKFLNEFIDWFKENVVLKPIESESNETMIETLCRCLEERTARNSNELNMTFISLMRSLRPNYIIRLCYALNPIDIKAVDLILTDKQNEVKKSSSDNKPKVTTDEAKVPKKSKPKKPKIVVLSDSESNEGIVTTERLELWAEVYVETDKKWISLDLSDGLIDKPMETALKSFPQLSYVVALDSEGYIREVTQRYSDEWMSVAMKKRRTDQNWWTQTLNPFERQVLNNAEKAEDIEFEQKMASTPLPTKVGDYKNHPLYVLKKDLLKFQGIYPSDAPPLGFFRGEPVYARECVQLLRSRETWLRFARTVKDGETPYKCVKSRPKWDKYAKVLRKDLPLDVFGEWQTVPYDPPQARDGKVPRNNFGNVDLYQPSMLPKGCVHIQLPGLLRVANKLNIDCAPAIVAFDNNCGGFGAHPVMDGYIVCEEYKQTLLEAWDEEQENIRKREIEKKEKRVLDNWKKLIK</sequence>
<dbReference type="PANTHER" id="PTHR12135:SF0">
    <property type="entry name" value="DNA REPAIR PROTEIN COMPLEMENTING XP-C CELLS"/>
    <property type="match status" value="1"/>
</dbReference>
<reference evidence="11" key="1">
    <citation type="submission" date="2020-11" db="EMBL/GenBank/DDBJ databases">
        <authorList>
            <person name="Tran Van P."/>
        </authorList>
    </citation>
    <scope>NUCLEOTIDE SEQUENCE</scope>
</reference>
<feature type="domain" description="Rad4 beta-hairpin" evidence="10">
    <location>
        <begin position="563"/>
        <end position="639"/>
    </location>
</feature>
<feature type="compositionally biased region" description="Basic and acidic residues" evidence="7">
    <location>
        <begin position="296"/>
        <end position="313"/>
    </location>
</feature>
<proteinExistence type="inferred from homology"/>
<dbReference type="Pfam" id="PF03835">
    <property type="entry name" value="Rad4"/>
    <property type="match status" value="1"/>
</dbReference>
<keyword evidence="5" id="KW-0234">DNA repair</keyword>
<evidence type="ECO:0000313" key="12">
    <source>
        <dbReference type="Proteomes" id="UP000759131"/>
    </source>
</evidence>
<accession>A0A7R9L8G7</accession>
<evidence type="ECO:0000259" key="8">
    <source>
        <dbReference type="SMART" id="SM01030"/>
    </source>
</evidence>
<dbReference type="Pfam" id="PF10403">
    <property type="entry name" value="BHD_1"/>
    <property type="match status" value="1"/>
</dbReference>
<dbReference type="InterPro" id="IPR038765">
    <property type="entry name" value="Papain-like_cys_pep_sf"/>
</dbReference>
<dbReference type="PANTHER" id="PTHR12135">
    <property type="entry name" value="DNA REPAIR PROTEIN XP-C / RAD4"/>
    <property type="match status" value="1"/>
</dbReference>
<dbReference type="InterPro" id="IPR018326">
    <property type="entry name" value="Rad4_beta-hairpin_dom1"/>
</dbReference>
<feature type="non-terminal residue" evidence="11">
    <location>
        <position position="1"/>
    </location>
</feature>
<dbReference type="InterPro" id="IPR004583">
    <property type="entry name" value="DNA_repair_Rad4"/>
</dbReference>
<evidence type="ECO:0000259" key="9">
    <source>
        <dbReference type="SMART" id="SM01031"/>
    </source>
</evidence>
<evidence type="ECO:0000256" key="3">
    <source>
        <dbReference type="ARBA" id="ARBA00022763"/>
    </source>
</evidence>
<name>A0A7R9L8G7_9ACAR</name>
<keyword evidence="3" id="KW-0227">DNA damage</keyword>
<evidence type="ECO:0000256" key="1">
    <source>
        <dbReference type="ARBA" id="ARBA00004123"/>
    </source>
</evidence>
<dbReference type="Pfam" id="PF10404">
    <property type="entry name" value="BHD_2"/>
    <property type="match status" value="1"/>
</dbReference>
<evidence type="ECO:0000256" key="7">
    <source>
        <dbReference type="SAM" id="MobiDB-lite"/>
    </source>
</evidence>
<dbReference type="Gene3D" id="3.90.260.10">
    <property type="entry name" value="Transglutaminase-like"/>
    <property type="match status" value="1"/>
</dbReference>
<dbReference type="EMBL" id="CAJPIZ010018202">
    <property type="protein sequence ID" value="CAG2116441.1"/>
    <property type="molecule type" value="Genomic_DNA"/>
</dbReference>
<dbReference type="GO" id="GO:0071942">
    <property type="term" value="C:XPC complex"/>
    <property type="evidence" value="ECO:0007669"/>
    <property type="project" value="TreeGrafter"/>
</dbReference>
<dbReference type="SUPFAM" id="SSF54001">
    <property type="entry name" value="Cysteine proteinases"/>
    <property type="match status" value="1"/>
</dbReference>
<comment type="similarity">
    <text evidence="2">Belongs to the XPC family.</text>
</comment>
<dbReference type="InterPro" id="IPR018026">
    <property type="entry name" value="DNA_repair_Rad4-like"/>
</dbReference>
<keyword evidence="12" id="KW-1185">Reference proteome</keyword>
<feature type="compositionally biased region" description="Basic residues" evidence="7">
    <location>
        <begin position="70"/>
        <end position="81"/>
    </location>
</feature>
<dbReference type="Proteomes" id="UP000759131">
    <property type="component" value="Unassembled WGS sequence"/>
</dbReference>
<evidence type="ECO:0000256" key="5">
    <source>
        <dbReference type="ARBA" id="ARBA00023204"/>
    </source>
</evidence>
<dbReference type="Gene3D" id="3.30.70.2460">
    <property type="entry name" value="Rad4, beta-hairpin domain BHD3"/>
    <property type="match status" value="1"/>
</dbReference>
<dbReference type="InterPro" id="IPR018325">
    <property type="entry name" value="Rad4/PNGase_transGLS-fold"/>
</dbReference>
<gene>
    <name evidence="11" type="ORF">OSB1V03_LOCUS16400</name>
</gene>
<dbReference type="SMART" id="SM01030">
    <property type="entry name" value="BHD_1"/>
    <property type="match status" value="1"/>
</dbReference>
<dbReference type="Gene3D" id="2.20.20.110">
    <property type="entry name" value="Rad4, beta-hairpin domain BHD1"/>
    <property type="match status" value="1"/>
</dbReference>
<dbReference type="GO" id="GO:0006289">
    <property type="term" value="P:nucleotide-excision repair"/>
    <property type="evidence" value="ECO:0007669"/>
    <property type="project" value="InterPro"/>
</dbReference>
<keyword evidence="6" id="KW-0539">Nucleus</keyword>
<dbReference type="Pfam" id="PF10405">
    <property type="entry name" value="BHD_3"/>
    <property type="match status" value="1"/>
</dbReference>
<feature type="compositionally biased region" description="Basic and acidic residues" evidence="7">
    <location>
        <begin position="1"/>
        <end position="21"/>
    </location>
</feature>
<dbReference type="SMART" id="SM01032">
    <property type="entry name" value="BHD_3"/>
    <property type="match status" value="1"/>
</dbReference>
<dbReference type="GO" id="GO:0003697">
    <property type="term" value="F:single-stranded DNA binding"/>
    <property type="evidence" value="ECO:0007669"/>
    <property type="project" value="TreeGrafter"/>
</dbReference>
<dbReference type="OrthoDB" id="300780at2759"/>